<dbReference type="InterPro" id="IPR000014">
    <property type="entry name" value="PAS"/>
</dbReference>
<dbReference type="PROSITE" id="PS50887">
    <property type="entry name" value="GGDEF"/>
    <property type="match status" value="1"/>
</dbReference>
<dbReference type="SUPFAM" id="SSF55073">
    <property type="entry name" value="Nucleotide cyclase"/>
    <property type="match status" value="1"/>
</dbReference>
<reference evidence="4 5" key="1">
    <citation type="submission" date="2019-03" db="EMBL/GenBank/DDBJ databases">
        <title>Genomic Encyclopedia of Type Strains, Phase IV (KMG-IV): sequencing the most valuable type-strain genomes for metagenomic binning, comparative biology and taxonomic classification.</title>
        <authorList>
            <person name="Goeker M."/>
        </authorList>
    </citation>
    <scope>NUCLEOTIDE SEQUENCE [LARGE SCALE GENOMIC DNA]</scope>
    <source>
        <strain evidence="4 5">DSM 25287</strain>
    </source>
</reference>
<dbReference type="InterPro" id="IPR029016">
    <property type="entry name" value="GAF-like_dom_sf"/>
</dbReference>
<organism evidence="4 5">
    <name type="scientific">Plasticicumulans lactativorans</name>
    <dbReference type="NCBI Taxonomy" id="1133106"/>
    <lineage>
        <taxon>Bacteria</taxon>
        <taxon>Pseudomonadati</taxon>
        <taxon>Pseudomonadota</taxon>
        <taxon>Gammaproteobacteria</taxon>
        <taxon>Candidatus Competibacteraceae</taxon>
        <taxon>Plasticicumulans</taxon>
    </lineage>
</organism>
<dbReference type="Gene3D" id="3.30.450.20">
    <property type="entry name" value="PAS domain"/>
    <property type="match status" value="1"/>
</dbReference>
<dbReference type="AlphaFoldDB" id="A0A4R2LG26"/>
<dbReference type="Pfam" id="PF13426">
    <property type="entry name" value="PAS_9"/>
    <property type="match status" value="1"/>
</dbReference>
<dbReference type="PANTHER" id="PTHR46663">
    <property type="entry name" value="DIGUANYLATE CYCLASE DGCT-RELATED"/>
    <property type="match status" value="1"/>
</dbReference>
<proteinExistence type="predicted"/>
<dbReference type="FunFam" id="3.30.70.270:FF:000001">
    <property type="entry name" value="Diguanylate cyclase domain protein"/>
    <property type="match status" value="1"/>
</dbReference>
<dbReference type="NCBIfam" id="TIGR00254">
    <property type="entry name" value="GGDEF"/>
    <property type="match status" value="1"/>
</dbReference>
<dbReference type="Gene3D" id="3.30.450.40">
    <property type="match status" value="1"/>
</dbReference>
<evidence type="ECO:0000313" key="4">
    <source>
        <dbReference type="EMBL" id="TCO83794.1"/>
    </source>
</evidence>
<dbReference type="EMBL" id="SLWY01000001">
    <property type="protein sequence ID" value="TCO83794.1"/>
    <property type="molecule type" value="Genomic_DNA"/>
</dbReference>
<dbReference type="InterPro" id="IPR003018">
    <property type="entry name" value="GAF"/>
</dbReference>
<protein>
    <submittedName>
        <fullName evidence="4">PAS domain S-box-containing protein/diguanylate cyclase (GGDEF)-like protein</fullName>
    </submittedName>
</protein>
<dbReference type="Pfam" id="PF00990">
    <property type="entry name" value="GGDEF"/>
    <property type="match status" value="1"/>
</dbReference>
<dbReference type="SMART" id="SM00091">
    <property type="entry name" value="PAS"/>
    <property type="match status" value="1"/>
</dbReference>
<evidence type="ECO:0000313" key="5">
    <source>
        <dbReference type="Proteomes" id="UP000295765"/>
    </source>
</evidence>
<evidence type="ECO:0000259" key="3">
    <source>
        <dbReference type="PROSITE" id="PS50887"/>
    </source>
</evidence>
<dbReference type="GO" id="GO:0003824">
    <property type="term" value="F:catalytic activity"/>
    <property type="evidence" value="ECO:0007669"/>
    <property type="project" value="UniProtKB-ARBA"/>
</dbReference>
<feature type="domain" description="PAS" evidence="2">
    <location>
        <begin position="170"/>
        <end position="212"/>
    </location>
</feature>
<comment type="caution">
    <text evidence="4">The sequence shown here is derived from an EMBL/GenBank/DDBJ whole genome shotgun (WGS) entry which is preliminary data.</text>
</comment>
<dbReference type="InterPro" id="IPR052163">
    <property type="entry name" value="DGC-Regulatory_Protein"/>
</dbReference>
<keyword evidence="5" id="KW-1185">Reference proteome</keyword>
<dbReference type="OrthoDB" id="5623169at2"/>
<dbReference type="SUPFAM" id="SSF55781">
    <property type="entry name" value="GAF domain-like"/>
    <property type="match status" value="2"/>
</dbReference>
<dbReference type="Pfam" id="PF13185">
    <property type="entry name" value="GAF_2"/>
    <property type="match status" value="1"/>
</dbReference>
<dbReference type="CDD" id="cd01949">
    <property type="entry name" value="GGDEF"/>
    <property type="match status" value="1"/>
</dbReference>
<dbReference type="SUPFAM" id="SSF55785">
    <property type="entry name" value="PYP-like sensor domain (PAS domain)"/>
    <property type="match status" value="1"/>
</dbReference>
<dbReference type="SMART" id="SM00267">
    <property type="entry name" value="GGDEF"/>
    <property type="match status" value="1"/>
</dbReference>
<name>A0A4R2LG26_9GAMM</name>
<dbReference type="NCBIfam" id="TIGR00229">
    <property type="entry name" value="sensory_box"/>
    <property type="match status" value="1"/>
</dbReference>
<dbReference type="InterPro" id="IPR043128">
    <property type="entry name" value="Rev_trsase/Diguanyl_cyclase"/>
</dbReference>
<comment type="cofactor">
    <cofactor evidence="1">
        <name>Mg(2+)</name>
        <dbReference type="ChEBI" id="CHEBI:18420"/>
    </cofactor>
</comment>
<dbReference type="RefSeq" id="WP_132538060.1">
    <property type="nucleotide sequence ID" value="NZ_SLWY01000001.1"/>
</dbReference>
<dbReference type="SMART" id="SM00065">
    <property type="entry name" value="GAF"/>
    <property type="match status" value="2"/>
</dbReference>
<dbReference type="InterPro" id="IPR029787">
    <property type="entry name" value="Nucleotide_cyclase"/>
</dbReference>
<feature type="domain" description="GGDEF" evidence="3">
    <location>
        <begin position="480"/>
        <end position="613"/>
    </location>
</feature>
<gene>
    <name evidence="4" type="ORF">EV699_101178</name>
</gene>
<evidence type="ECO:0000256" key="1">
    <source>
        <dbReference type="ARBA" id="ARBA00001946"/>
    </source>
</evidence>
<dbReference type="InterPro" id="IPR000160">
    <property type="entry name" value="GGDEF_dom"/>
</dbReference>
<dbReference type="CDD" id="cd00130">
    <property type="entry name" value="PAS"/>
    <property type="match status" value="1"/>
</dbReference>
<dbReference type="Gene3D" id="3.30.70.270">
    <property type="match status" value="1"/>
</dbReference>
<dbReference type="PANTHER" id="PTHR46663:SF3">
    <property type="entry name" value="SLL0267 PROTEIN"/>
    <property type="match status" value="1"/>
</dbReference>
<accession>A0A4R2LG26</accession>
<dbReference type="InterPro" id="IPR035965">
    <property type="entry name" value="PAS-like_dom_sf"/>
</dbReference>
<dbReference type="PROSITE" id="PS50112">
    <property type="entry name" value="PAS"/>
    <property type="match status" value="1"/>
</dbReference>
<dbReference type="Proteomes" id="UP000295765">
    <property type="component" value="Unassembled WGS sequence"/>
</dbReference>
<evidence type="ECO:0000259" key="2">
    <source>
        <dbReference type="PROSITE" id="PS50112"/>
    </source>
</evidence>
<sequence length="615" mass="66458">MTRTEQQVIQLLCQGAGLREVLGTLCLGIEEKLPGALCSLLVVGPDRRLHFGAGPSLPDDYNAAIDGLDMGPEVGSCGAAAWHARQVVVADIETHPNWAPYVDVVRPYGLRACWSTPVLAPQGHVLGTFAVYYREVCEPDERAQQVIAEAANLAAIAMLSRRTEAALALSEARYRALFDSSGDALLLAAADGAVLDANPAARTLFGWAPETLQRRRWQEIGDPADPRWRGDLGTATGQARFEAFCQRADGSRFPAEVHLTHFTAGDGVRLTTAIVRDISERHTAQARLLHHQRGLHTLNAIMAAGHHPLEERLRQALELAAGHLGMPYGRVCGGHRERGCRVLYSTPIPAGAVGPSQLCTQPPGAGLVLAIADLAHDAAGAGLPAELRRYIGAPLGDPDLGDGIRGAVEFFGTEPAPFDAESIEFMRLLARWLGSTLLQERDAATIRQLAHFDALTGLPNRSLFQSRLRTALGLAERERAGLALLFIDLDHFKQINDSLGHASGDSLLHETGRRLRACVRASDTVARLGGDEFVVLLEDIRDPADLDRIARHILETLAAPCVLDGHECQVSASIGISLYPEHGTDLDTLLNHADSAMYRVKCDGRNGFRYFARTA</sequence>